<name>A0A7S2YZE0_9CHLO</name>
<dbReference type="GO" id="GO:0043161">
    <property type="term" value="P:proteasome-mediated ubiquitin-dependent protein catabolic process"/>
    <property type="evidence" value="ECO:0007669"/>
    <property type="project" value="TreeGrafter"/>
</dbReference>
<accession>A0A7S2YZE0</accession>
<feature type="domain" description="MPN" evidence="2">
    <location>
        <begin position="40"/>
        <end position="174"/>
    </location>
</feature>
<feature type="region of interest" description="Disordered" evidence="1">
    <location>
        <begin position="294"/>
        <end position="316"/>
    </location>
</feature>
<evidence type="ECO:0000256" key="1">
    <source>
        <dbReference type="SAM" id="MobiDB-lite"/>
    </source>
</evidence>
<dbReference type="InterPro" id="IPR000555">
    <property type="entry name" value="JAMM/MPN+_dom"/>
</dbReference>
<dbReference type="GO" id="GO:0000502">
    <property type="term" value="C:proteasome complex"/>
    <property type="evidence" value="ECO:0007669"/>
    <property type="project" value="TreeGrafter"/>
</dbReference>
<protein>
    <recommendedName>
        <fullName evidence="2">MPN domain-containing protein</fullName>
    </recommendedName>
</protein>
<dbReference type="Gene3D" id="3.40.140.10">
    <property type="entry name" value="Cytidine Deaminase, domain 2"/>
    <property type="match status" value="1"/>
</dbReference>
<sequence length="397" mass="42325">MAADDKSSPDGEAAGELKDAAASGGASGGASKGPLPPSLVVVHPLVLLSVLDHYNRVAKDTKKRVIGVLLGETYKGRVDVTNSFAVPFEEDDKDKSIWFLDHSYLETMFRMFKRINAKERVVGWYSTGTTLSESDIDIDALMRDFSTHPLLLLVDAQPKEEGLPCKAFVGVEESGSQQLLISAAGGDEAGEPSTQETSTRDIGHSRTFAHVPCQVGAYEAEENAVEHLLRDVRDATYSKLSKTTRQRFRSLESLKLRLQEIRKYVDHVLAGEIPLSQEIMAQLQDALNALPASSNATKPANGEAGTGMSPATAMDTDGAEISGEAAAGGDALGDALTVTTNDMMLSVYTAALSRGTIALHNLINNKLANREAEAKSAKKDDTTKKESGATESGAAKS</sequence>
<reference evidence="3" key="1">
    <citation type="submission" date="2021-01" db="EMBL/GenBank/DDBJ databases">
        <authorList>
            <person name="Corre E."/>
            <person name="Pelletier E."/>
            <person name="Niang G."/>
            <person name="Scheremetjew M."/>
            <person name="Finn R."/>
            <person name="Kale V."/>
            <person name="Holt S."/>
            <person name="Cochrane G."/>
            <person name="Meng A."/>
            <person name="Brown T."/>
            <person name="Cohen L."/>
        </authorList>
    </citation>
    <scope>NUCLEOTIDE SEQUENCE</scope>
    <source>
        <strain evidence="3">RCC2336</strain>
    </source>
</reference>
<dbReference type="PANTHER" id="PTHR10540:SF7">
    <property type="entry name" value="26S PROTEASOME NON-ATPASE REGULATORY SUBUNIT 7"/>
    <property type="match status" value="1"/>
</dbReference>
<dbReference type="GO" id="GO:0008237">
    <property type="term" value="F:metallopeptidase activity"/>
    <property type="evidence" value="ECO:0007669"/>
    <property type="project" value="InterPro"/>
</dbReference>
<dbReference type="SMART" id="SM00232">
    <property type="entry name" value="JAB_MPN"/>
    <property type="match status" value="1"/>
</dbReference>
<dbReference type="Pfam" id="PF13012">
    <property type="entry name" value="MitMem_reg"/>
    <property type="match status" value="1"/>
</dbReference>
<dbReference type="Pfam" id="PF01398">
    <property type="entry name" value="JAB"/>
    <property type="match status" value="1"/>
</dbReference>
<dbReference type="PROSITE" id="PS50249">
    <property type="entry name" value="MPN"/>
    <property type="match status" value="1"/>
</dbReference>
<feature type="compositionally biased region" description="Basic and acidic residues" evidence="1">
    <location>
        <begin position="370"/>
        <end position="388"/>
    </location>
</feature>
<dbReference type="PANTHER" id="PTHR10540">
    <property type="entry name" value="EUKARYOTIC TRANSLATION INITIATION FACTOR 3 SUBUNIT F-RELATED"/>
    <property type="match status" value="1"/>
</dbReference>
<feature type="region of interest" description="Disordered" evidence="1">
    <location>
        <begin position="1"/>
        <end position="32"/>
    </location>
</feature>
<organism evidence="3">
    <name type="scientific">Pycnococcus provasolii</name>
    <dbReference type="NCBI Taxonomy" id="41880"/>
    <lineage>
        <taxon>Eukaryota</taxon>
        <taxon>Viridiplantae</taxon>
        <taxon>Chlorophyta</taxon>
        <taxon>Pseudoscourfieldiophyceae</taxon>
        <taxon>Pseudoscourfieldiales</taxon>
        <taxon>Pycnococcaceae</taxon>
        <taxon>Pycnococcus</taxon>
    </lineage>
</organism>
<dbReference type="InterPro" id="IPR037518">
    <property type="entry name" value="MPN"/>
</dbReference>
<feature type="region of interest" description="Disordered" evidence="1">
    <location>
        <begin position="370"/>
        <end position="397"/>
    </location>
</feature>
<dbReference type="InterPro" id="IPR024969">
    <property type="entry name" value="EIF3F/CSN6-like_C"/>
</dbReference>
<proteinExistence type="predicted"/>
<evidence type="ECO:0000259" key="2">
    <source>
        <dbReference type="PROSITE" id="PS50249"/>
    </source>
</evidence>
<feature type="compositionally biased region" description="Basic and acidic residues" evidence="1">
    <location>
        <begin position="1"/>
        <end position="19"/>
    </location>
</feature>
<dbReference type="EMBL" id="HBHV01003784">
    <property type="protein sequence ID" value="CAE0013138.1"/>
    <property type="molecule type" value="Transcribed_RNA"/>
</dbReference>
<evidence type="ECO:0000313" key="3">
    <source>
        <dbReference type="EMBL" id="CAE0013138.1"/>
    </source>
</evidence>
<gene>
    <name evidence="3" type="ORF">PPRO1316_LOCUS2589</name>
</gene>
<dbReference type="AlphaFoldDB" id="A0A7S2YZE0"/>